<comment type="catalytic activity">
    <reaction evidence="1">
        <text>Hydrolyzes the link between N-acetylmuramoyl residues and L-amino acid residues in certain cell-wall glycopeptides.</text>
        <dbReference type="EC" id="3.5.1.28"/>
    </reaction>
</comment>
<evidence type="ECO:0000259" key="5">
    <source>
        <dbReference type="SMART" id="SM00646"/>
    </source>
</evidence>
<dbReference type="Proteomes" id="UP001597100">
    <property type="component" value="Unassembled WGS sequence"/>
</dbReference>
<evidence type="ECO:0000256" key="2">
    <source>
        <dbReference type="ARBA" id="ARBA00011901"/>
    </source>
</evidence>
<reference evidence="7" key="1">
    <citation type="journal article" date="2019" name="Int. J. Syst. Evol. Microbiol.">
        <title>The Global Catalogue of Microorganisms (GCM) 10K type strain sequencing project: providing services to taxonomists for standard genome sequencing and annotation.</title>
        <authorList>
            <consortium name="The Broad Institute Genomics Platform"/>
            <consortium name="The Broad Institute Genome Sequencing Center for Infectious Disease"/>
            <person name="Wu L."/>
            <person name="Ma J."/>
        </authorList>
    </citation>
    <scope>NUCLEOTIDE SEQUENCE [LARGE SCALE GENOMIC DNA]</scope>
    <source>
        <strain evidence="7">CCUG 60898</strain>
    </source>
</reference>
<feature type="domain" description="MurNAc-LAA" evidence="5">
    <location>
        <begin position="85"/>
        <end position="196"/>
    </location>
</feature>
<keyword evidence="7" id="KW-1185">Reference proteome</keyword>
<dbReference type="EMBL" id="JBHTJP010000032">
    <property type="protein sequence ID" value="MFD0976020.1"/>
    <property type="molecule type" value="Genomic_DNA"/>
</dbReference>
<dbReference type="InterPro" id="IPR050695">
    <property type="entry name" value="N-acetylmuramoyl_amidase_3"/>
</dbReference>
<dbReference type="RefSeq" id="WP_380737053.1">
    <property type="nucleotide sequence ID" value="NZ_JBHTJP010000032.1"/>
</dbReference>
<dbReference type="SMART" id="SM00646">
    <property type="entry name" value="Ami_3"/>
    <property type="match status" value="1"/>
</dbReference>
<evidence type="ECO:0000256" key="4">
    <source>
        <dbReference type="SAM" id="SignalP"/>
    </source>
</evidence>
<dbReference type="CDD" id="cd02696">
    <property type="entry name" value="MurNAc-LAA"/>
    <property type="match status" value="1"/>
</dbReference>
<evidence type="ECO:0000313" key="6">
    <source>
        <dbReference type="EMBL" id="MFD0976020.1"/>
    </source>
</evidence>
<protein>
    <recommendedName>
        <fullName evidence="2">N-acetylmuramoyl-L-alanine amidase</fullName>
        <ecNumber evidence="2">3.5.1.28</ecNumber>
    </recommendedName>
</protein>
<dbReference type="Pfam" id="PF01520">
    <property type="entry name" value="Amidase_3"/>
    <property type="match status" value="1"/>
</dbReference>
<dbReference type="PANTHER" id="PTHR30404:SF0">
    <property type="entry name" value="N-ACETYLMURAMOYL-L-ALANINE AMIDASE AMIC"/>
    <property type="match status" value="1"/>
</dbReference>
<evidence type="ECO:0000313" key="7">
    <source>
        <dbReference type="Proteomes" id="UP001597100"/>
    </source>
</evidence>
<sequence>MKNIFRLLSLCLLAVSLAFTAGDKKTVIIDVAHGGKDSGNTTENVLEKEIVLQIAQKIVALNDDPNLEIILTRNSDKSLSLSDRVKLVNSKDADLLISLHLNSATASERTGVEMYITENNSMKERSARLAQTIKASLEKDFEVAEIKKANFKILKGTNCPAALIELGFLSNPSERAFLQSESGQEKMARAIYHALK</sequence>
<keyword evidence="3" id="KW-0378">Hydrolase</keyword>
<dbReference type="Gene3D" id="3.40.630.40">
    <property type="entry name" value="Zn-dependent exopeptidases"/>
    <property type="match status" value="1"/>
</dbReference>
<feature type="chain" id="PRO_5046558089" description="N-acetylmuramoyl-L-alanine amidase" evidence="4">
    <location>
        <begin position="22"/>
        <end position="196"/>
    </location>
</feature>
<accession>A0ABW3IE23</accession>
<comment type="caution">
    <text evidence="6">The sequence shown here is derived from an EMBL/GenBank/DDBJ whole genome shotgun (WGS) entry which is preliminary data.</text>
</comment>
<dbReference type="InterPro" id="IPR002508">
    <property type="entry name" value="MurNAc-LAA_cat"/>
</dbReference>
<proteinExistence type="predicted"/>
<feature type="signal peptide" evidence="4">
    <location>
        <begin position="1"/>
        <end position="21"/>
    </location>
</feature>
<dbReference type="PANTHER" id="PTHR30404">
    <property type="entry name" value="N-ACETYLMURAMOYL-L-ALANINE AMIDASE"/>
    <property type="match status" value="1"/>
</dbReference>
<dbReference type="EC" id="3.5.1.28" evidence="2"/>
<name>A0ABW3IE23_9FLAO</name>
<evidence type="ECO:0000256" key="1">
    <source>
        <dbReference type="ARBA" id="ARBA00001561"/>
    </source>
</evidence>
<keyword evidence="4" id="KW-0732">Signal</keyword>
<organism evidence="6 7">
    <name type="scientific">Salinimicrobium gaetbulicola</name>
    <dbReference type="NCBI Taxonomy" id="999702"/>
    <lineage>
        <taxon>Bacteria</taxon>
        <taxon>Pseudomonadati</taxon>
        <taxon>Bacteroidota</taxon>
        <taxon>Flavobacteriia</taxon>
        <taxon>Flavobacteriales</taxon>
        <taxon>Flavobacteriaceae</taxon>
        <taxon>Salinimicrobium</taxon>
    </lineage>
</organism>
<dbReference type="SUPFAM" id="SSF53187">
    <property type="entry name" value="Zn-dependent exopeptidases"/>
    <property type="match status" value="1"/>
</dbReference>
<gene>
    <name evidence="6" type="ORF">ACFQ1G_04370</name>
</gene>
<evidence type="ECO:0000256" key="3">
    <source>
        <dbReference type="ARBA" id="ARBA00022801"/>
    </source>
</evidence>